<reference evidence="2" key="1">
    <citation type="submission" date="2014-12" db="EMBL/GenBank/DDBJ databases">
        <title>Insight into the proteome of Arion vulgaris.</title>
        <authorList>
            <person name="Aradska J."/>
            <person name="Bulat T."/>
            <person name="Smidak R."/>
            <person name="Sarate P."/>
            <person name="Gangsoo J."/>
            <person name="Sialana F."/>
            <person name="Bilban M."/>
            <person name="Lubec G."/>
        </authorList>
    </citation>
    <scope>NUCLEOTIDE SEQUENCE</scope>
    <source>
        <tissue evidence="2">Skin</tissue>
    </source>
</reference>
<sequence>MSDHNPFSDSLDSHPENSGCSNDDFEQLDAPGSGMGYYHDNGDADGPDAVGSDVYDFDYDPDQGAEVSTTTRNTREDEAEADRYGSGASEADAYAFTQEPLISFGDEDDPINDDGSFEEHESVQPSAPVTDIEPAVAFATSTAADILSQITPSASPPSSHFDDFAEPISSTSYDHDAYEEFKETAKEKEKHADVYPDEKPKAESTFVPPTLLPGNLVESVSSTSSPDIQTDKKSASPAAKTEETPKPKAGLFLKGVDPREVNEEGADISKQSSLFQDLIYWRD</sequence>
<feature type="compositionally biased region" description="Basic and acidic residues" evidence="1">
    <location>
        <begin position="173"/>
        <end position="202"/>
    </location>
</feature>
<organism evidence="2">
    <name type="scientific">Arion vulgaris</name>
    <dbReference type="NCBI Taxonomy" id="1028688"/>
    <lineage>
        <taxon>Eukaryota</taxon>
        <taxon>Metazoa</taxon>
        <taxon>Spiralia</taxon>
        <taxon>Lophotrochozoa</taxon>
        <taxon>Mollusca</taxon>
        <taxon>Gastropoda</taxon>
        <taxon>Heterobranchia</taxon>
        <taxon>Euthyneura</taxon>
        <taxon>Panpulmonata</taxon>
        <taxon>Eupulmonata</taxon>
        <taxon>Stylommatophora</taxon>
        <taxon>Helicina</taxon>
        <taxon>Arionoidea</taxon>
        <taxon>Arionidae</taxon>
        <taxon>Arion</taxon>
    </lineage>
</organism>
<feature type="non-terminal residue" evidence="2">
    <location>
        <position position="283"/>
    </location>
</feature>
<feature type="region of interest" description="Disordered" evidence="1">
    <location>
        <begin position="1"/>
        <end position="129"/>
    </location>
</feature>
<feature type="compositionally biased region" description="Acidic residues" evidence="1">
    <location>
        <begin position="105"/>
        <end position="116"/>
    </location>
</feature>
<name>A0A0B7AD86_9EUPU</name>
<feature type="compositionally biased region" description="Basic and acidic residues" evidence="1">
    <location>
        <begin position="229"/>
        <end position="246"/>
    </location>
</feature>
<proteinExistence type="predicted"/>
<accession>A0A0B7AD86</accession>
<dbReference type="EMBL" id="HACG01031116">
    <property type="protein sequence ID" value="CEK77981.1"/>
    <property type="molecule type" value="Transcribed_RNA"/>
</dbReference>
<evidence type="ECO:0000313" key="2">
    <source>
        <dbReference type="EMBL" id="CEK77981.1"/>
    </source>
</evidence>
<evidence type="ECO:0000256" key="1">
    <source>
        <dbReference type="SAM" id="MobiDB-lite"/>
    </source>
</evidence>
<dbReference type="AlphaFoldDB" id="A0A0B7AD86"/>
<feature type="compositionally biased region" description="Polar residues" evidence="1">
    <location>
        <begin position="1"/>
        <end position="21"/>
    </location>
</feature>
<protein>
    <submittedName>
        <fullName evidence="2">Uncharacterized protein</fullName>
    </submittedName>
</protein>
<gene>
    <name evidence="2" type="primary">ORF107648</name>
</gene>
<feature type="region of interest" description="Disordered" evidence="1">
    <location>
        <begin position="150"/>
        <end position="257"/>
    </location>
</feature>
<feature type="compositionally biased region" description="Polar residues" evidence="1">
    <location>
        <begin position="218"/>
        <end position="228"/>
    </location>
</feature>